<dbReference type="RefSeq" id="WP_255919182.1">
    <property type="nucleotide sequence ID" value="NZ_JANFNG010000003.1"/>
</dbReference>
<keyword evidence="3" id="KW-1185">Reference proteome</keyword>
<reference evidence="2" key="1">
    <citation type="submission" date="2022-06" db="EMBL/GenBank/DDBJ databases">
        <title>Draft genome sequence of Streptomyces sp. RB6PN25 isolated from peat swamp forest in Thailand.</title>
        <authorList>
            <person name="Duangmal K."/>
            <person name="Klaysubun C."/>
        </authorList>
    </citation>
    <scope>NUCLEOTIDE SEQUENCE</scope>
    <source>
        <strain evidence="2">RB6PN25</strain>
    </source>
</reference>
<dbReference type="Proteomes" id="UP001057702">
    <property type="component" value="Unassembled WGS sequence"/>
</dbReference>
<feature type="transmembrane region" description="Helical" evidence="1">
    <location>
        <begin position="21"/>
        <end position="43"/>
    </location>
</feature>
<comment type="caution">
    <text evidence="2">The sequence shown here is derived from an EMBL/GenBank/DDBJ whole genome shotgun (WGS) entry which is preliminary data.</text>
</comment>
<evidence type="ECO:0000313" key="2">
    <source>
        <dbReference type="EMBL" id="MCQ4080294.1"/>
    </source>
</evidence>
<dbReference type="PANTHER" id="PTHR40034">
    <property type="entry name" value="BSL5891 PROTEIN"/>
    <property type="match status" value="1"/>
</dbReference>
<keyword evidence="1" id="KW-0472">Membrane</keyword>
<organism evidence="2 3">
    <name type="scientific">Streptomyces humicola</name>
    <dbReference type="NCBI Taxonomy" id="2953240"/>
    <lineage>
        <taxon>Bacteria</taxon>
        <taxon>Bacillati</taxon>
        <taxon>Actinomycetota</taxon>
        <taxon>Actinomycetes</taxon>
        <taxon>Kitasatosporales</taxon>
        <taxon>Streptomycetaceae</taxon>
        <taxon>Streptomyces</taxon>
    </lineage>
</organism>
<accession>A0ABT1PRJ8</accession>
<keyword evidence="1" id="KW-1133">Transmembrane helix</keyword>
<keyword evidence="1" id="KW-0812">Transmembrane</keyword>
<dbReference type="Pfam" id="PF11755">
    <property type="entry name" value="DUF3311"/>
    <property type="match status" value="1"/>
</dbReference>
<evidence type="ECO:0000256" key="1">
    <source>
        <dbReference type="SAM" id="Phobius"/>
    </source>
</evidence>
<sequence>MTVQSEPQPSQARRVPVVTGARVGAAVCLILPLVSMLWVNSYARLKPTFIGIPFFYWYQISWVLITCALTAVAYVLIRRDERARRGQDEAQGGAA</sequence>
<protein>
    <submittedName>
        <fullName evidence="2">DUF3311 domain-containing protein</fullName>
    </submittedName>
</protein>
<proteinExistence type="predicted"/>
<dbReference type="PANTHER" id="PTHR40034:SF1">
    <property type="entry name" value="BSL5891 PROTEIN"/>
    <property type="match status" value="1"/>
</dbReference>
<dbReference type="EMBL" id="JANFNG010000003">
    <property type="protein sequence ID" value="MCQ4080294.1"/>
    <property type="molecule type" value="Genomic_DNA"/>
</dbReference>
<evidence type="ECO:0000313" key="3">
    <source>
        <dbReference type="Proteomes" id="UP001057702"/>
    </source>
</evidence>
<feature type="transmembrane region" description="Helical" evidence="1">
    <location>
        <begin position="55"/>
        <end position="77"/>
    </location>
</feature>
<gene>
    <name evidence="2" type="ORF">NGB36_06705</name>
</gene>
<dbReference type="InterPro" id="IPR021741">
    <property type="entry name" value="DUF3311"/>
</dbReference>
<name>A0ABT1PRJ8_9ACTN</name>